<feature type="domain" description="Response regulatory" evidence="4">
    <location>
        <begin position="5"/>
        <end position="115"/>
    </location>
</feature>
<evidence type="ECO:0000313" key="6">
    <source>
        <dbReference type="Proteomes" id="UP000179003"/>
    </source>
</evidence>
<dbReference type="PANTHER" id="PTHR44591:SF14">
    <property type="entry name" value="PROTEIN PILG"/>
    <property type="match status" value="1"/>
</dbReference>
<protein>
    <recommendedName>
        <fullName evidence="4">Response regulatory domain-containing protein</fullName>
    </recommendedName>
</protein>
<dbReference type="Proteomes" id="UP000179003">
    <property type="component" value="Unassembled WGS sequence"/>
</dbReference>
<evidence type="ECO:0000256" key="2">
    <source>
        <dbReference type="ARBA" id="ARBA00023012"/>
    </source>
</evidence>
<dbReference type="PROSITE" id="PS50110">
    <property type="entry name" value="RESPONSE_REGULATORY"/>
    <property type="match status" value="1"/>
</dbReference>
<dbReference type="Gene3D" id="3.40.50.2300">
    <property type="match status" value="1"/>
</dbReference>
<gene>
    <name evidence="5" type="ORF">A2442_00385</name>
</gene>
<dbReference type="InterPro" id="IPR001789">
    <property type="entry name" value="Sig_transdc_resp-reg_receiver"/>
</dbReference>
<keyword evidence="1 3" id="KW-0597">Phosphoprotein</keyword>
<accession>A0A1F5EI07</accession>
<dbReference type="EMBL" id="MFAE01000009">
    <property type="protein sequence ID" value="OGD67069.1"/>
    <property type="molecule type" value="Genomic_DNA"/>
</dbReference>
<evidence type="ECO:0000313" key="5">
    <source>
        <dbReference type="EMBL" id="OGD67069.1"/>
    </source>
</evidence>
<dbReference type="InterPro" id="IPR011006">
    <property type="entry name" value="CheY-like_superfamily"/>
</dbReference>
<dbReference type="AlphaFoldDB" id="A0A1F5EI07"/>
<organism evidence="5 6">
    <name type="scientific">Candidatus Campbellbacteria bacterium RIFOXYC2_FULL_35_25</name>
    <dbReference type="NCBI Taxonomy" id="1797582"/>
    <lineage>
        <taxon>Bacteria</taxon>
        <taxon>Candidatus Campbelliibacteriota</taxon>
    </lineage>
</organism>
<evidence type="ECO:0000256" key="3">
    <source>
        <dbReference type="PROSITE-ProRule" id="PRU00169"/>
    </source>
</evidence>
<feature type="modified residue" description="4-aspartylphosphate" evidence="3">
    <location>
        <position position="54"/>
    </location>
</feature>
<dbReference type="STRING" id="1797582.A2442_00385"/>
<comment type="caution">
    <text evidence="5">The sequence shown here is derived from an EMBL/GenBank/DDBJ whole genome shotgun (WGS) entry which is preliminary data.</text>
</comment>
<dbReference type="PANTHER" id="PTHR44591">
    <property type="entry name" value="STRESS RESPONSE REGULATOR PROTEIN 1"/>
    <property type="match status" value="1"/>
</dbReference>
<dbReference type="InterPro" id="IPR050595">
    <property type="entry name" value="Bact_response_regulator"/>
</dbReference>
<dbReference type="CDD" id="cd00156">
    <property type="entry name" value="REC"/>
    <property type="match status" value="1"/>
</dbReference>
<evidence type="ECO:0000259" key="4">
    <source>
        <dbReference type="PROSITE" id="PS50110"/>
    </source>
</evidence>
<name>A0A1F5EI07_9BACT</name>
<sequence>MNMKKILIIDDNKIYHDALGDLLKEDGYEVISAFDGIEGYKKFESENPDLIVLDIIMTGENGFFVLEKLKDKKIPIIVSSNYVGAWDLVKDFRVTDFILKADTSSEVILKKINEILK</sequence>
<proteinExistence type="predicted"/>
<dbReference type="SMART" id="SM00448">
    <property type="entry name" value="REC"/>
    <property type="match status" value="1"/>
</dbReference>
<dbReference type="SUPFAM" id="SSF52172">
    <property type="entry name" value="CheY-like"/>
    <property type="match status" value="1"/>
</dbReference>
<keyword evidence="2" id="KW-0902">Two-component regulatory system</keyword>
<dbReference type="Pfam" id="PF00072">
    <property type="entry name" value="Response_reg"/>
    <property type="match status" value="1"/>
</dbReference>
<evidence type="ECO:0000256" key="1">
    <source>
        <dbReference type="ARBA" id="ARBA00022553"/>
    </source>
</evidence>
<reference evidence="5 6" key="1">
    <citation type="journal article" date="2016" name="Nat. Commun.">
        <title>Thousands of microbial genomes shed light on interconnected biogeochemical processes in an aquifer system.</title>
        <authorList>
            <person name="Anantharaman K."/>
            <person name="Brown C.T."/>
            <person name="Hug L.A."/>
            <person name="Sharon I."/>
            <person name="Castelle C.J."/>
            <person name="Probst A.J."/>
            <person name="Thomas B.C."/>
            <person name="Singh A."/>
            <person name="Wilkins M.J."/>
            <person name="Karaoz U."/>
            <person name="Brodie E.L."/>
            <person name="Williams K.H."/>
            <person name="Hubbard S.S."/>
            <person name="Banfield J.F."/>
        </authorList>
    </citation>
    <scope>NUCLEOTIDE SEQUENCE [LARGE SCALE GENOMIC DNA]</scope>
</reference>
<dbReference type="GO" id="GO:0000160">
    <property type="term" value="P:phosphorelay signal transduction system"/>
    <property type="evidence" value="ECO:0007669"/>
    <property type="project" value="UniProtKB-KW"/>
</dbReference>